<dbReference type="Gene3D" id="3.40.50.1240">
    <property type="entry name" value="Phosphoglycerate mutase-like"/>
    <property type="match status" value="1"/>
</dbReference>
<evidence type="ECO:0000313" key="1">
    <source>
        <dbReference type="EMBL" id="RSZ65548.1"/>
    </source>
</evidence>
<dbReference type="EMBL" id="RXHJ01000002">
    <property type="protein sequence ID" value="RSZ65548.1"/>
    <property type="molecule type" value="Genomic_DNA"/>
</dbReference>
<dbReference type="OrthoDB" id="4120859at2"/>
<dbReference type="RefSeq" id="WP_126119644.1">
    <property type="nucleotide sequence ID" value="NZ_RXHJ01000002.1"/>
</dbReference>
<gene>
    <name evidence="1" type="ORF">EAH68_01995</name>
</gene>
<dbReference type="GO" id="GO:0005737">
    <property type="term" value="C:cytoplasm"/>
    <property type="evidence" value="ECO:0007669"/>
    <property type="project" value="TreeGrafter"/>
</dbReference>
<accession>A0A430I164</accession>
<dbReference type="AlphaFoldDB" id="A0A430I164"/>
<evidence type="ECO:0000313" key="2">
    <source>
        <dbReference type="Proteomes" id="UP000274907"/>
    </source>
</evidence>
<organism evidence="1 2">
    <name type="scientific">Corynebacterium hylobatis</name>
    <dbReference type="NCBI Taxonomy" id="1859290"/>
    <lineage>
        <taxon>Bacteria</taxon>
        <taxon>Bacillati</taxon>
        <taxon>Actinomycetota</taxon>
        <taxon>Actinomycetes</taxon>
        <taxon>Mycobacteriales</taxon>
        <taxon>Corynebacteriaceae</taxon>
        <taxon>Corynebacterium</taxon>
    </lineage>
</organism>
<dbReference type="InterPro" id="IPR013078">
    <property type="entry name" value="His_Pase_superF_clade-1"/>
</dbReference>
<dbReference type="PANTHER" id="PTHR48100">
    <property type="entry name" value="BROAD-SPECIFICITY PHOSPHATASE YOR283W-RELATED"/>
    <property type="match status" value="1"/>
</dbReference>
<reference evidence="1 2" key="1">
    <citation type="submission" date="2018-12" db="EMBL/GenBank/DDBJ databases">
        <title>YIM 101343 draft genome.</title>
        <authorList>
            <person name="Chen X."/>
        </authorList>
    </citation>
    <scope>NUCLEOTIDE SEQUENCE [LARGE SCALE GENOMIC DNA]</scope>
    <source>
        <strain evidence="1 2">YIM 101343</strain>
    </source>
</reference>
<comment type="caution">
    <text evidence="1">The sequence shown here is derived from an EMBL/GenBank/DDBJ whole genome shotgun (WGS) entry which is preliminary data.</text>
</comment>
<dbReference type="GO" id="GO:0016791">
    <property type="term" value="F:phosphatase activity"/>
    <property type="evidence" value="ECO:0007669"/>
    <property type="project" value="TreeGrafter"/>
</dbReference>
<keyword evidence="2" id="KW-1185">Reference proteome</keyword>
<dbReference type="SMART" id="SM00855">
    <property type="entry name" value="PGAM"/>
    <property type="match status" value="1"/>
</dbReference>
<protein>
    <submittedName>
        <fullName evidence="1">Phosphoglycerate mutase</fullName>
    </submittedName>
</protein>
<dbReference type="CDD" id="cd07067">
    <property type="entry name" value="HP_PGM_like"/>
    <property type="match status" value="1"/>
</dbReference>
<dbReference type="Proteomes" id="UP000274907">
    <property type="component" value="Unassembled WGS sequence"/>
</dbReference>
<dbReference type="InterPro" id="IPR050275">
    <property type="entry name" value="PGM_Phosphatase"/>
</dbReference>
<dbReference type="Pfam" id="PF00300">
    <property type="entry name" value="His_Phos_1"/>
    <property type="match status" value="1"/>
</dbReference>
<sequence>MGTDTISARPTLIVLVRHGVTPTTGQVLPGRAPGLHLSEAGQGQAREVAQRLQGLPLAALHTSPMERTRETAAPTAELFGLEPQVTDELVECDFGEWTGGKLAELAKLPEWQTVQKTPSEFRFPGGESFVEMQDRMVAVLDEIAARHPGGIVVCFSHADPIKAAVTHLAGRALDDFQRVAVDPASVSVVKYGADGATTMLETNSRSGPLLHLLEQLGEAGPQ</sequence>
<dbReference type="SUPFAM" id="SSF53254">
    <property type="entry name" value="Phosphoglycerate mutase-like"/>
    <property type="match status" value="1"/>
</dbReference>
<proteinExistence type="predicted"/>
<dbReference type="InterPro" id="IPR029033">
    <property type="entry name" value="His_PPase_superfam"/>
</dbReference>
<dbReference type="PANTHER" id="PTHR48100:SF1">
    <property type="entry name" value="HISTIDINE PHOSPHATASE FAMILY PROTEIN-RELATED"/>
    <property type="match status" value="1"/>
</dbReference>
<name>A0A430I164_9CORY</name>